<reference evidence="1" key="1">
    <citation type="submission" date="2021-02" db="EMBL/GenBank/DDBJ databases">
        <authorList>
            <person name="Nieuwenhuis M."/>
            <person name="Van De Peppel L.J.J."/>
        </authorList>
    </citation>
    <scope>NUCLEOTIDE SEQUENCE</scope>
    <source>
        <strain evidence="1">D49</strain>
    </source>
</reference>
<dbReference type="Proteomes" id="UP000717328">
    <property type="component" value="Unassembled WGS sequence"/>
</dbReference>
<dbReference type="EMBL" id="JABCKI010006945">
    <property type="protein sequence ID" value="KAG5633846.1"/>
    <property type="molecule type" value="Genomic_DNA"/>
</dbReference>
<sequence length="65" mass="7219">MGTKPLGDLAKVMIYVQFTQQPYDVSLGIIDITFGPLVEALKVAFLEFRPQLLFVLPSVYSSIKA</sequence>
<protein>
    <submittedName>
        <fullName evidence="1">Uncharacterized protein</fullName>
    </submittedName>
</protein>
<dbReference type="AlphaFoldDB" id="A0A9P7FNQ9"/>
<reference evidence="1" key="2">
    <citation type="submission" date="2021-10" db="EMBL/GenBank/DDBJ databases">
        <title>Phylogenomics reveals ancestral predisposition of the termite-cultivated fungus Termitomyces towards a domesticated lifestyle.</title>
        <authorList>
            <person name="Auxier B."/>
            <person name="Grum-Grzhimaylo A."/>
            <person name="Cardenas M.E."/>
            <person name="Lodge J.D."/>
            <person name="Laessoe T."/>
            <person name="Pedersen O."/>
            <person name="Smith M.E."/>
            <person name="Kuyper T.W."/>
            <person name="Franco-Molano E.A."/>
            <person name="Baroni T.J."/>
            <person name="Aanen D.K."/>
        </authorList>
    </citation>
    <scope>NUCLEOTIDE SEQUENCE</scope>
    <source>
        <strain evidence="1">D49</strain>
    </source>
</reference>
<accession>A0A9P7FNQ9</accession>
<organism evidence="1 2">
    <name type="scientific">Sphagnurus paluster</name>
    <dbReference type="NCBI Taxonomy" id="117069"/>
    <lineage>
        <taxon>Eukaryota</taxon>
        <taxon>Fungi</taxon>
        <taxon>Dikarya</taxon>
        <taxon>Basidiomycota</taxon>
        <taxon>Agaricomycotina</taxon>
        <taxon>Agaricomycetes</taxon>
        <taxon>Agaricomycetidae</taxon>
        <taxon>Agaricales</taxon>
        <taxon>Tricholomatineae</taxon>
        <taxon>Lyophyllaceae</taxon>
        <taxon>Sphagnurus</taxon>
    </lineage>
</organism>
<evidence type="ECO:0000313" key="1">
    <source>
        <dbReference type="EMBL" id="KAG5633846.1"/>
    </source>
</evidence>
<keyword evidence="2" id="KW-1185">Reference proteome</keyword>
<name>A0A9P7FNQ9_9AGAR</name>
<gene>
    <name evidence="1" type="ORF">H0H81_004857</name>
</gene>
<evidence type="ECO:0000313" key="2">
    <source>
        <dbReference type="Proteomes" id="UP000717328"/>
    </source>
</evidence>
<proteinExistence type="predicted"/>
<comment type="caution">
    <text evidence="1">The sequence shown here is derived from an EMBL/GenBank/DDBJ whole genome shotgun (WGS) entry which is preliminary data.</text>
</comment>